<name>A0A3M7QKA8_BRAPC</name>
<evidence type="ECO:0000313" key="1">
    <source>
        <dbReference type="EMBL" id="RNA11719.1"/>
    </source>
</evidence>
<protein>
    <submittedName>
        <fullName evidence="1">Uncharacterized protein</fullName>
    </submittedName>
</protein>
<dbReference type="EMBL" id="REGN01005874">
    <property type="protein sequence ID" value="RNA11719.1"/>
    <property type="molecule type" value="Genomic_DNA"/>
</dbReference>
<accession>A0A3M7QKA8</accession>
<gene>
    <name evidence="1" type="ORF">BpHYR1_034171</name>
</gene>
<keyword evidence="2" id="KW-1185">Reference proteome</keyword>
<reference evidence="1 2" key="1">
    <citation type="journal article" date="2018" name="Sci. Rep.">
        <title>Genomic signatures of local adaptation to the degree of environmental predictability in rotifers.</title>
        <authorList>
            <person name="Franch-Gras L."/>
            <person name="Hahn C."/>
            <person name="Garcia-Roger E.M."/>
            <person name="Carmona M.J."/>
            <person name="Serra M."/>
            <person name="Gomez A."/>
        </authorList>
    </citation>
    <scope>NUCLEOTIDE SEQUENCE [LARGE SCALE GENOMIC DNA]</scope>
    <source>
        <strain evidence="1">HYR1</strain>
    </source>
</reference>
<proteinExistence type="predicted"/>
<organism evidence="1 2">
    <name type="scientific">Brachionus plicatilis</name>
    <name type="common">Marine rotifer</name>
    <name type="synonym">Brachionus muelleri</name>
    <dbReference type="NCBI Taxonomy" id="10195"/>
    <lineage>
        <taxon>Eukaryota</taxon>
        <taxon>Metazoa</taxon>
        <taxon>Spiralia</taxon>
        <taxon>Gnathifera</taxon>
        <taxon>Rotifera</taxon>
        <taxon>Eurotatoria</taxon>
        <taxon>Monogononta</taxon>
        <taxon>Pseudotrocha</taxon>
        <taxon>Ploima</taxon>
        <taxon>Brachionidae</taxon>
        <taxon>Brachionus</taxon>
    </lineage>
</organism>
<evidence type="ECO:0000313" key="2">
    <source>
        <dbReference type="Proteomes" id="UP000276133"/>
    </source>
</evidence>
<comment type="caution">
    <text evidence="1">The sequence shown here is derived from an EMBL/GenBank/DDBJ whole genome shotgun (WGS) entry which is preliminary data.</text>
</comment>
<dbReference type="AlphaFoldDB" id="A0A3M7QKA8"/>
<sequence length="84" mass="10178">MTKLLTTKAPYTYKNKPFNRLFIIQKDKISYIHHNHTHLHDRLSNERDRLIIPLTRAGLRNNYQRKYKLNLKIENEEVPLDTHP</sequence>
<dbReference type="Proteomes" id="UP000276133">
    <property type="component" value="Unassembled WGS sequence"/>
</dbReference>